<gene>
    <name evidence="1" type="ORF">D9757_011860</name>
</gene>
<accession>A0A8H5D3W7</accession>
<evidence type="ECO:0000313" key="2">
    <source>
        <dbReference type="Proteomes" id="UP000518752"/>
    </source>
</evidence>
<dbReference type="SUPFAM" id="SSF53335">
    <property type="entry name" value="S-adenosyl-L-methionine-dependent methyltransferases"/>
    <property type="match status" value="1"/>
</dbReference>
<dbReference type="Gene3D" id="3.40.50.150">
    <property type="entry name" value="Vaccinia Virus protein VP39"/>
    <property type="match status" value="1"/>
</dbReference>
<dbReference type="EMBL" id="JAACJN010000271">
    <property type="protein sequence ID" value="KAF5353040.1"/>
    <property type="molecule type" value="Genomic_DNA"/>
</dbReference>
<organism evidence="1 2">
    <name type="scientific">Collybiopsis confluens</name>
    <dbReference type="NCBI Taxonomy" id="2823264"/>
    <lineage>
        <taxon>Eukaryota</taxon>
        <taxon>Fungi</taxon>
        <taxon>Dikarya</taxon>
        <taxon>Basidiomycota</taxon>
        <taxon>Agaricomycotina</taxon>
        <taxon>Agaricomycetes</taxon>
        <taxon>Agaricomycetidae</taxon>
        <taxon>Agaricales</taxon>
        <taxon>Marasmiineae</taxon>
        <taxon>Omphalotaceae</taxon>
        <taxon>Collybiopsis</taxon>
    </lineage>
</organism>
<name>A0A8H5D3W7_9AGAR</name>
<proteinExistence type="predicted"/>
<evidence type="ECO:0000313" key="1">
    <source>
        <dbReference type="EMBL" id="KAF5353040.1"/>
    </source>
</evidence>
<dbReference type="OrthoDB" id="6431331at2759"/>
<dbReference type="Pfam" id="PF13489">
    <property type="entry name" value="Methyltransf_23"/>
    <property type="match status" value="1"/>
</dbReference>
<dbReference type="InterPro" id="IPR029063">
    <property type="entry name" value="SAM-dependent_MTases_sf"/>
</dbReference>
<sequence>MSAETSAERFYASEKYLLPADKIEAARLDVQHRVFFKAFENRLLLAPIQLKSGDRVLESAAGTGIWALEFLEQNGKNGAILDIECIDISDKQIFQDLPPNIRFSLCSVTDLPAQWSGMFSYVHQRLVVLALDDTLWRKAISELFRVLSPGGWVELAEIELQNHRINVGPSSSKLQSLALKMFPDKGVILKLAEYLLPVLKESGFVDVQCEMRQVRVGSGEQGYSSREMESFLRALKRDAVSAGGYGFIQTEDDYERLLREAESEWDGHLDEAAVSLFTIVARKP</sequence>
<dbReference type="PANTHER" id="PTHR43591:SF50">
    <property type="entry name" value="METHYLTRANSFERASE DOMAIN-CONTAINING PROTEIN-RELATED"/>
    <property type="match status" value="1"/>
</dbReference>
<dbReference type="AlphaFoldDB" id="A0A8H5D3W7"/>
<evidence type="ECO:0008006" key="3">
    <source>
        <dbReference type="Google" id="ProtNLM"/>
    </source>
</evidence>
<protein>
    <recommendedName>
        <fullName evidence="3">S-adenosyl-L-methionine-dependent methyltransferase</fullName>
    </recommendedName>
</protein>
<dbReference type="CDD" id="cd02440">
    <property type="entry name" value="AdoMet_MTases"/>
    <property type="match status" value="1"/>
</dbReference>
<dbReference type="Proteomes" id="UP000518752">
    <property type="component" value="Unassembled WGS sequence"/>
</dbReference>
<comment type="caution">
    <text evidence="1">The sequence shown here is derived from an EMBL/GenBank/DDBJ whole genome shotgun (WGS) entry which is preliminary data.</text>
</comment>
<keyword evidence="2" id="KW-1185">Reference proteome</keyword>
<dbReference type="PANTHER" id="PTHR43591">
    <property type="entry name" value="METHYLTRANSFERASE"/>
    <property type="match status" value="1"/>
</dbReference>
<reference evidence="1 2" key="1">
    <citation type="journal article" date="2020" name="ISME J.">
        <title>Uncovering the hidden diversity of litter-decomposition mechanisms in mushroom-forming fungi.</title>
        <authorList>
            <person name="Floudas D."/>
            <person name="Bentzer J."/>
            <person name="Ahren D."/>
            <person name="Johansson T."/>
            <person name="Persson P."/>
            <person name="Tunlid A."/>
        </authorList>
    </citation>
    <scope>NUCLEOTIDE SEQUENCE [LARGE SCALE GENOMIC DNA]</scope>
    <source>
        <strain evidence="1 2">CBS 406.79</strain>
    </source>
</reference>